<name>A0ABU5LMU9_9SPHN</name>
<keyword evidence="1" id="KW-0472">Membrane</keyword>
<protein>
    <submittedName>
        <fullName evidence="2">Uncharacterized protein</fullName>
    </submittedName>
</protein>
<feature type="transmembrane region" description="Helical" evidence="1">
    <location>
        <begin position="164"/>
        <end position="184"/>
    </location>
</feature>
<evidence type="ECO:0000256" key="1">
    <source>
        <dbReference type="SAM" id="Phobius"/>
    </source>
</evidence>
<keyword evidence="1" id="KW-1133">Transmembrane helix</keyword>
<organism evidence="2 3">
    <name type="scientific">Sphingomonas sanguinis</name>
    <dbReference type="NCBI Taxonomy" id="33051"/>
    <lineage>
        <taxon>Bacteria</taxon>
        <taxon>Pseudomonadati</taxon>
        <taxon>Pseudomonadota</taxon>
        <taxon>Alphaproteobacteria</taxon>
        <taxon>Sphingomonadales</taxon>
        <taxon>Sphingomonadaceae</taxon>
        <taxon>Sphingomonas</taxon>
    </lineage>
</organism>
<gene>
    <name evidence="2" type="ORF">N4G62_04310</name>
</gene>
<feature type="transmembrane region" description="Helical" evidence="1">
    <location>
        <begin position="124"/>
        <end position="143"/>
    </location>
</feature>
<accession>A0ABU5LMU9</accession>
<proteinExistence type="predicted"/>
<reference evidence="3" key="1">
    <citation type="submission" date="2023-07" db="EMBL/GenBank/DDBJ databases">
        <title>Whole genome sequence analysis of rice epiphytic Sphingomonas sanguinis OsEp_Plm_15B2.</title>
        <authorList>
            <person name="Sahu K.P."/>
            <person name="Asharani P."/>
            <person name="Reddy B."/>
            <person name="Kumar A."/>
        </authorList>
    </citation>
    <scope>NUCLEOTIDE SEQUENCE [LARGE SCALE GENOMIC DNA]</scope>
    <source>
        <strain evidence="3">OsEp_Plm_15B2</strain>
    </source>
</reference>
<dbReference type="RefSeq" id="WP_219018145.1">
    <property type="nucleotide sequence ID" value="NZ_CP079203.1"/>
</dbReference>
<comment type="caution">
    <text evidence="2">The sequence shown here is derived from an EMBL/GenBank/DDBJ whole genome shotgun (WGS) entry which is preliminary data.</text>
</comment>
<keyword evidence="1" id="KW-0812">Transmembrane</keyword>
<feature type="transmembrane region" description="Helical" evidence="1">
    <location>
        <begin position="79"/>
        <end position="104"/>
    </location>
</feature>
<dbReference type="EMBL" id="JAOBTW010000004">
    <property type="protein sequence ID" value="MDZ7281251.1"/>
    <property type="molecule type" value="Genomic_DNA"/>
</dbReference>
<dbReference type="Proteomes" id="UP001292182">
    <property type="component" value="Unassembled WGS sequence"/>
</dbReference>
<sequence length="205" mass="22047">MARRLWIRIIRDWENQPLAIIGQALSIVIAVSLAVWGAPAASPKMAAFKPLADASYALAITVMMASLCAGISRYGFRKSFVAGFCLSLILASACLLLFAIVGGPHLAKTSRLIRGSYDGPLMDMGYWAVFLVFVVVCSSAAVNRMVLSSQNLKSAKEDEQQDRGVTVLEVLIVVLIWGACLSGVQQKIVAAFVFQTPPSEIDPAK</sequence>
<evidence type="ECO:0000313" key="2">
    <source>
        <dbReference type="EMBL" id="MDZ7281251.1"/>
    </source>
</evidence>
<feature type="transmembrane region" description="Helical" evidence="1">
    <location>
        <begin position="54"/>
        <end position="72"/>
    </location>
</feature>
<keyword evidence="3" id="KW-1185">Reference proteome</keyword>
<feature type="transmembrane region" description="Helical" evidence="1">
    <location>
        <begin position="20"/>
        <end position="42"/>
    </location>
</feature>
<evidence type="ECO:0000313" key="3">
    <source>
        <dbReference type="Proteomes" id="UP001292182"/>
    </source>
</evidence>